<keyword evidence="3" id="KW-1185">Reference proteome</keyword>
<feature type="region of interest" description="Disordered" evidence="1">
    <location>
        <begin position="1"/>
        <end position="91"/>
    </location>
</feature>
<sequence>MRSGILSPGLGIGAGEGKLRMGVNPEQPKYGPPFKPDDSSDSSPPDPDKGKDLWSLVPEVAVPAPWNGQPGPPSFNEDVSSGDDQDSDQPKYIPECPPFHVDLGSLRNGMASMIGTIQAIVPDYEHLKGMVRQSIDNEIYGQHAIVYATPNVNPAGGGVSTSDGGSGPSPIQESAQDFAAVVDPAQERALELIANAVELVGQFIALVDKSGQSYGEADRNARFPPPPVRQP</sequence>
<name>A0ABV5Y9L0_9ACTN</name>
<comment type="caution">
    <text evidence="2">The sequence shown here is derived from an EMBL/GenBank/DDBJ whole genome shotgun (WGS) entry which is preliminary data.</text>
</comment>
<dbReference type="RefSeq" id="WP_378196359.1">
    <property type="nucleotide sequence ID" value="NZ_JBHLZP010000026.1"/>
</dbReference>
<evidence type="ECO:0000313" key="2">
    <source>
        <dbReference type="EMBL" id="MFB9831715.1"/>
    </source>
</evidence>
<protein>
    <recommendedName>
        <fullName evidence="4">PE family protein</fullName>
    </recommendedName>
</protein>
<dbReference type="Proteomes" id="UP001589627">
    <property type="component" value="Unassembled WGS sequence"/>
</dbReference>
<proteinExistence type="predicted"/>
<dbReference type="EMBL" id="JBHLZP010000026">
    <property type="protein sequence ID" value="MFB9831715.1"/>
    <property type="molecule type" value="Genomic_DNA"/>
</dbReference>
<evidence type="ECO:0008006" key="4">
    <source>
        <dbReference type="Google" id="ProtNLM"/>
    </source>
</evidence>
<organism evidence="2 3">
    <name type="scientific">Actinoallomurus acaciae</name>
    <dbReference type="NCBI Taxonomy" id="502577"/>
    <lineage>
        <taxon>Bacteria</taxon>
        <taxon>Bacillati</taxon>
        <taxon>Actinomycetota</taxon>
        <taxon>Actinomycetes</taxon>
        <taxon>Streptosporangiales</taxon>
        <taxon>Thermomonosporaceae</taxon>
        <taxon>Actinoallomurus</taxon>
    </lineage>
</organism>
<evidence type="ECO:0000256" key="1">
    <source>
        <dbReference type="SAM" id="MobiDB-lite"/>
    </source>
</evidence>
<reference evidence="2 3" key="1">
    <citation type="submission" date="2024-09" db="EMBL/GenBank/DDBJ databases">
        <authorList>
            <person name="Sun Q."/>
            <person name="Mori K."/>
        </authorList>
    </citation>
    <scope>NUCLEOTIDE SEQUENCE [LARGE SCALE GENOMIC DNA]</scope>
    <source>
        <strain evidence="2 3">TBRC 0563</strain>
    </source>
</reference>
<gene>
    <name evidence="2" type="ORF">ACFFNX_05890</name>
</gene>
<accession>A0ABV5Y9L0</accession>
<evidence type="ECO:0000313" key="3">
    <source>
        <dbReference type="Proteomes" id="UP001589627"/>
    </source>
</evidence>